<proteinExistence type="predicted"/>
<dbReference type="OrthoDB" id="3437016at2759"/>
<accession>A0A8H7A7U2</accession>
<feature type="region of interest" description="Disordered" evidence="1">
    <location>
        <begin position="1"/>
        <end position="52"/>
    </location>
</feature>
<comment type="caution">
    <text evidence="3">The sequence shown here is derived from an EMBL/GenBank/DDBJ whole genome shotgun (WGS) entry which is preliminary data.</text>
</comment>
<reference evidence="3" key="1">
    <citation type="submission" date="2020-02" db="EMBL/GenBank/DDBJ databases">
        <authorList>
            <person name="Palmer J.M."/>
        </authorList>
    </citation>
    <scope>NUCLEOTIDE SEQUENCE</scope>
    <source>
        <strain evidence="3">EPUS1.4</strain>
        <tissue evidence="3">Thallus</tissue>
    </source>
</reference>
<dbReference type="AlphaFoldDB" id="A0A8H7A7U2"/>
<dbReference type="EMBL" id="JAACFV010000223">
    <property type="protein sequence ID" value="KAF7502742.1"/>
    <property type="molecule type" value="Genomic_DNA"/>
</dbReference>
<organism evidence="3 4">
    <name type="scientific">Endocarpon pusillum</name>
    <dbReference type="NCBI Taxonomy" id="364733"/>
    <lineage>
        <taxon>Eukaryota</taxon>
        <taxon>Fungi</taxon>
        <taxon>Dikarya</taxon>
        <taxon>Ascomycota</taxon>
        <taxon>Pezizomycotina</taxon>
        <taxon>Eurotiomycetes</taxon>
        <taxon>Chaetothyriomycetidae</taxon>
        <taxon>Verrucariales</taxon>
        <taxon>Verrucariaceae</taxon>
        <taxon>Endocarpon</taxon>
    </lineage>
</organism>
<dbReference type="Proteomes" id="UP000606974">
    <property type="component" value="Unassembled WGS sequence"/>
</dbReference>
<evidence type="ECO:0000313" key="3">
    <source>
        <dbReference type="EMBL" id="KAF7502742.1"/>
    </source>
</evidence>
<keyword evidence="2" id="KW-0472">Membrane</keyword>
<evidence type="ECO:0000256" key="1">
    <source>
        <dbReference type="SAM" id="MobiDB-lite"/>
    </source>
</evidence>
<evidence type="ECO:0000313" key="4">
    <source>
        <dbReference type="Proteomes" id="UP000606974"/>
    </source>
</evidence>
<name>A0A8H7A7U2_9EURO</name>
<keyword evidence="2" id="KW-0812">Transmembrane</keyword>
<evidence type="ECO:0000256" key="2">
    <source>
        <dbReference type="SAM" id="Phobius"/>
    </source>
</evidence>
<protein>
    <recommendedName>
        <fullName evidence="5">Major facilitator superfamily (MFS) profile domain-containing protein</fullName>
    </recommendedName>
</protein>
<sequence>MSVDHGAQKAAPSETSPLLPFPSHSAERSDSTVASRNRLVAAQQSTEADPDQIDEELKKRVFWALPALAIGIFLAAADQTIVVSSYGKIGSEMEALNNTSWIATAYL</sequence>
<gene>
    <name evidence="3" type="ORF">GJ744_005203</name>
</gene>
<keyword evidence="4" id="KW-1185">Reference proteome</keyword>
<feature type="transmembrane region" description="Helical" evidence="2">
    <location>
        <begin position="61"/>
        <end position="83"/>
    </location>
</feature>
<evidence type="ECO:0008006" key="5">
    <source>
        <dbReference type="Google" id="ProtNLM"/>
    </source>
</evidence>
<keyword evidence="2" id="KW-1133">Transmembrane helix</keyword>